<dbReference type="AlphaFoldDB" id="M2SD88"/>
<name>M2SD88_9SPHN</name>
<evidence type="ECO:0000313" key="1">
    <source>
        <dbReference type="EMBL" id="EMD83315.1"/>
    </source>
</evidence>
<comment type="caution">
    <text evidence="1">The sequence shown here is derived from an EMBL/GenBank/DDBJ whole genome shotgun (WGS) entry which is preliminary data.</text>
</comment>
<organism evidence="1 2">
    <name type="scientific">Pacificimonas flava</name>
    <dbReference type="NCBI Taxonomy" id="1234595"/>
    <lineage>
        <taxon>Bacteria</taxon>
        <taxon>Pseudomonadati</taxon>
        <taxon>Pseudomonadota</taxon>
        <taxon>Alphaproteobacteria</taxon>
        <taxon>Sphingomonadales</taxon>
        <taxon>Sphingosinicellaceae</taxon>
        <taxon>Pacificimonas</taxon>
    </lineage>
</organism>
<protein>
    <submittedName>
        <fullName evidence="1">Uncharacterized protein</fullName>
    </submittedName>
</protein>
<evidence type="ECO:0000313" key="2">
    <source>
        <dbReference type="Proteomes" id="UP000011717"/>
    </source>
</evidence>
<gene>
    <name evidence="1" type="ORF">C725_1216</name>
</gene>
<sequence length="134" mass="14797">MFGKAAKAEVLIPDRASPDYAAAGFLLDQFDAKLPAFERHAFVQVKIILDENISWAAGYERARAYARDHFVRNDHPVVIVAHVPGAAGSSNANHVHVIVLSRTLGINGFGETDYILCSDRGHSEAWDSWQQYTS</sequence>
<dbReference type="Proteomes" id="UP000011717">
    <property type="component" value="Unassembled WGS sequence"/>
</dbReference>
<proteinExistence type="predicted"/>
<accession>M2SD88</accession>
<reference evidence="1 2" key="1">
    <citation type="journal article" date="2013" name="Genome Announc.">
        <title>Draft Genome Sequence of Strain JLT2015T, Belonging to the Family Sphingomonadaceae of the Alphaproteobacteria.</title>
        <authorList>
            <person name="Tang K."/>
            <person name="Liu K."/>
            <person name="Li S."/>
            <person name="Jiao N."/>
        </authorList>
    </citation>
    <scope>NUCLEOTIDE SEQUENCE [LARGE SCALE GENOMIC DNA]</scope>
    <source>
        <strain evidence="1 2">JLT2015</strain>
    </source>
</reference>
<dbReference type="Gene3D" id="3.30.930.30">
    <property type="match status" value="1"/>
</dbReference>
<keyword evidence="2" id="KW-1185">Reference proteome</keyword>
<dbReference type="EMBL" id="AMRV01000003">
    <property type="protein sequence ID" value="EMD83315.1"/>
    <property type="molecule type" value="Genomic_DNA"/>
</dbReference>